<dbReference type="PROSITE" id="PS50011">
    <property type="entry name" value="PROTEIN_KINASE_DOM"/>
    <property type="match status" value="1"/>
</dbReference>
<organism evidence="2 3">
    <name type="scientific">Fusarium sarcochroum</name>
    <dbReference type="NCBI Taxonomy" id="1208366"/>
    <lineage>
        <taxon>Eukaryota</taxon>
        <taxon>Fungi</taxon>
        <taxon>Dikarya</taxon>
        <taxon>Ascomycota</taxon>
        <taxon>Pezizomycotina</taxon>
        <taxon>Sordariomycetes</taxon>
        <taxon>Hypocreomycetidae</taxon>
        <taxon>Hypocreales</taxon>
        <taxon>Nectriaceae</taxon>
        <taxon>Fusarium</taxon>
        <taxon>Fusarium lateritium species complex</taxon>
    </lineage>
</organism>
<dbReference type="SMART" id="SM00220">
    <property type="entry name" value="S_TKc"/>
    <property type="match status" value="1"/>
</dbReference>
<dbReference type="OrthoDB" id="1046782at2759"/>
<reference evidence="2" key="2">
    <citation type="submission" date="2020-05" db="EMBL/GenBank/DDBJ databases">
        <authorList>
            <person name="Kim H.-S."/>
            <person name="Proctor R.H."/>
            <person name="Brown D.W."/>
        </authorList>
    </citation>
    <scope>NUCLEOTIDE SEQUENCE</scope>
    <source>
        <strain evidence="2">NRRL 20472</strain>
    </source>
</reference>
<dbReference type="PANTHER" id="PTHR24359">
    <property type="entry name" value="SERINE/THREONINE-PROTEIN KINASE SBK1"/>
    <property type="match status" value="1"/>
</dbReference>
<dbReference type="EMBL" id="JABEXW010000406">
    <property type="protein sequence ID" value="KAF4964488.1"/>
    <property type="molecule type" value="Genomic_DNA"/>
</dbReference>
<dbReference type="GO" id="GO:0005524">
    <property type="term" value="F:ATP binding"/>
    <property type="evidence" value="ECO:0007669"/>
    <property type="project" value="InterPro"/>
</dbReference>
<feature type="domain" description="Protein kinase" evidence="1">
    <location>
        <begin position="179"/>
        <end position="501"/>
    </location>
</feature>
<reference evidence="2" key="1">
    <citation type="journal article" date="2020" name="BMC Genomics">
        <title>Correction to: Identification and distribution of gene clusters required for synthesis of sphingolipid metabolism inhibitors in diverse species of the filamentous fungus Fusarium.</title>
        <authorList>
            <person name="Kim H.S."/>
            <person name="Lohmar J.M."/>
            <person name="Busman M."/>
            <person name="Brown D.W."/>
            <person name="Naumann T.A."/>
            <person name="Divon H.H."/>
            <person name="Lysoe E."/>
            <person name="Uhlig S."/>
            <person name="Proctor R.H."/>
        </authorList>
    </citation>
    <scope>NUCLEOTIDE SEQUENCE</scope>
    <source>
        <strain evidence="2">NRRL 20472</strain>
    </source>
</reference>
<comment type="caution">
    <text evidence="2">The sequence shown here is derived from an EMBL/GenBank/DDBJ whole genome shotgun (WGS) entry which is preliminary data.</text>
</comment>
<dbReference type="AlphaFoldDB" id="A0A8H4X780"/>
<name>A0A8H4X780_9HYPO</name>
<dbReference type="InterPro" id="IPR011009">
    <property type="entry name" value="Kinase-like_dom_sf"/>
</dbReference>
<dbReference type="PROSITE" id="PS00108">
    <property type="entry name" value="PROTEIN_KINASE_ST"/>
    <property type="match status" value="1"/>
</dbReference>
<dbReference type="PANTHER" id="PTHR24359:SF1">
    <property type="entry name" value="INHIBITOR OF NUCLEAR FACTOR KAPPA-B KINASE EPSILON SUBUNIT HOMOLOG 1-RELATED"/>
    <property type="match status" value="1"/>
</dbReference>
<dbReference type="GO" id="GO:0004674">
    <property type="term" value="F:protein serine/threonine kinase activity"/>
    <property type="evidence" value="ECO:0007669"/>
    <property type="project" value="TreeGrafter"/>
</dbReference>
<dbReference type="Proteomes" id="UP000622797">
    <property type="component" value="Unassembled WGS sequence"/>
</dbReference>
<accession>A0A8H4X780</accession>
<dbReference type="Gene3D" id="1.10.510.10">
    <property type="entry name" value="Transferase(Phosphotransferase) domain 1"/>
    <property type="match status" value="1"/>
</dbReference>
<keyword evidence="3" id="KW-1185">Reference proteome</keyword>
<sequence length="859" mass="96502">MGSSASDIWPSDWDQYLQLETSPEDVPALLLLQTPSSILEERNLRAMDPTIALSVAASVISVVSLASTALKQLAAITQKARRVQHIDGETAALRRELCSLDRFLRRLQKDVPKAGAIFSLKSGFDNDRGLERTAVRLAEATASCSGDLYALERKLCEFFDEYSLEPPFYDFGNAIKPIFLEPTAFSSGGTGQVFRVRNDYDYGGPYNDGARDHTSMSHLNYYAVKKLNSSSFHDFSREVSNLQHFTRKPHPHIVPLLGSYRMGGQYHLIFPWADCDLAMYWRLNPEPNIDKSRLEWFSSQLMGLADAISRIHGLQYGKEEPRRRFVHGDIKPANILCFSDNISQTRLTLADFGLSHFHSLGKSQASRVNNVKHTPVYRAPEVDITSQGVTQAFDIWSLGCVISEALVWMMTGNAGLQELSSARFDRDKNSPNRDAFFQLHWNASDGLVARLKPEVQSLLLSLRDNPRSTPFSNDMLDLVLDGMLRIDMHQRLSSRDVYSALTKMCKKLADDSTYSEPCGGHLDGGAEMALFLQTPFFATRSASLTNSGFQVHSNQHVSNSNQHTSRRRRLDMTVNANYYTNVTTQSLSEPSSRVDSKSGLKFACPFFKSGILVSASSRTCMGPGFETVARLKEHLSRRHTTKKYNNPRVCKRCDDEFKTEELFLAHQHQSPPCLIRAPEIIYGMLDREQAANLQSTKRKSINYSDEERWFDIYKTINPSYDPRVDKVSPYHESNTTSLDTLSTQSSNGISEYMDYLQKPLTGNKLQEFAAEMGASLGISNPEVCMAWAAKLRDFQLKDLEKFNEDKSKPAYTYEIGANASYEKVEAVDSSGEQVPVAASPLSQFLALGNDEEFRNPKSL</sequence>
<proteinExistence type="predicted"/>
<gene>
    <name evidence="2" type="ORF">FSARC_7590</name>
</gene>
<dbReference type="SUPFAM" id="SSF56112">
    <property type="entry name" value="Protein kinase-like (PK-like)"/>
    <property type="match status" value="1"/>
</dbReference>
<dbReference type="InterPro" id="IPR008271">
    <property type="entry name" value="Ser/Thr_kinase_AS"/>
</dbReference>
<dbReference type="Pfam" id="PF00069">
    <property type="entry name" value="Pkinase"/>
    <property type="match status" value="1"/>
</dbReference>
<evidence type="ECO:0000313" key="2">
    <source>
        <dbReference type="EMBL" id="KAF4964488.1"/>
    </source>
</evidence>
<protein>
    <recommendedName>
        <fullName evidence="1">Protein kinase domain-containing protein</fullName>
    </recommendedName>
</protein>
<evidence type="ECO:0000259" key="1">
    <source>
        <dbReference type="PROSITE" id="PS50011"/>
    </source>
</evidence>
<dbReference type="InterPro" id="IPR000719">
    <property type="entry name" value="Prot_kinase_dom"/>
</dbReference>
<evidence type="ECO:0000313" key="3">
    <source>
        <dbReference type="Proteomes" id="UP000622797"/>
    </source>
</evidence>